<evidence type="ECO:0008006" key="4">
    <source>
        <dbReference type="Google" id="ProtNLM"/>
    </source>
</evidence>
<dbReference type="Proteomes" id="UP000640333">
    <property type="component" value="Unassembled WGS sequence"/>
</dbReference>
<evidence type="ECO:0000313" key="2">
    <source>
        <dbReference type="EMBL" id="MBE9395718.1"/>
    </source>
</evidence>
<proteinExistence type="predicted"/>
<reference evidence="2" key="1">
    <citation type="submission" date="2020-10" db="EMBL/GenBank/DDBJ databases">
        <title>Bacterium isolated from coastal waters sediment.</title>
        <authorList>
            <person name="Chen R.-J."/>
            <person name="Lu D.-C."/>
            <person name="Zhu K.-L."/>
            <person name="Du Z.-J."/>
        </authorList>
    </citation>
    <scope>NUCLEOTIDE SEQUENCE</scope>
    <source>
        <strain evidence="2">N1Y112</strain>
    </source>
</reference>
<dbReference type="PROSITE" id="PS51257">
    <property type="entry name" value="PROKAR_LIPOPROTEIN"/>
    <property type="match status" value="1"/>
</dbReference>
<protein>
    <recommendedName>
        <fullName evidence="4">Lipoprotein</fullName>
    </recommendedName>
</protein>
<dbReference type="EMBL" id="JADEYS010000001">
    <property type="protein sequence ID" value="MBE9395718.1"/>
    <property type="molecule type" value="Genomic_DNA"/>
</dbReference>
<comment type="caution">
    <text evidence="2">The sequence shown here is derived from an EMBL/GenBank/DDBJ whole genome shotgun (WGS) entry which is preliminary data.</text>
</comment>
<organism evidence="2 3">
    <name type="scientific">Pontibacterium sinense</name>
    <dbReference type="NCBI Taxonomy" id="2781979"/>
    <lineage>
        <taxon>Bacteria</taxon>
        <taxon>Pseudomonadati</taxon>
        <taxon>Pseudomonadota</taxon>
        <taxon>Gammaproteobacteria</taxon>
        <taxon>Oceanospirillales</taxon>
        <taxon>Oceanospirillaceae</taxon>
        <taxon>Pontibacterium</taxon>
    </lineage>
</organism>
<dbReference type="AlphaFoldDB" id="A0A8J7JWX7"/>
<feature type="coiled-coil region" evidence="1">
    <location>
        <begin position="47"/>
        <end position="76"/>
    </location>
</feature>
<evidence type="ECO:0000256" key="1">
    <source>
        <dbReference type="SAM" id="Coils"/>
    </source>
</evidence>
<keyword evidence="3" id="KW-1185">Reference proteome</keyword>
<gene>
    <name evidence="2" type="ORF">IOQ59_00410</name>
</gene>
<dbReference type="RefSeq" id="WP_193951278.1">
    <property type="nucleotide sequence ID" value="NZ_JADEYS010000001.1"/>
</dbReference>
<evidence type="ECO:0000313" key="3">
    <source>
        <dbReference type="Proteomes" id="UP000640333"/>
    </source>
</evidence>
<name>A0A8J7JWX7_9GAMM</name>
<sequence length="201" mass="23257">MKLATKTLCLVLGAWMLTGCSLHPLGIDDDEWARMSQSDQLRAYEKQAELDKVRAEAQARERQAQAEAEARKYEAMAEMRRNAQYGDIVQCVLDPVDVLYSSDWVALKPQVFDLVRGEERALSLQEQIKHYSTKTRVSFAESGLEVRLCRDDYYANRRDGCFRLLGTSRDFQRGLRKDFMIDGFMKGTLRCDLKPIGRRRY</sequence>
<accession>A0A8J7JWX7</accession>
<keyword evidence="1" id="KW-0175">Coiled coil</keyword>